<feature type="chain" id="PRO_5012498066" description="DUF4794 domain-containing protein" evidence="2">
    <location>
        <begin position="16"/>
        <end position="271"/>
    </location>
</feature>
<dbReference type="EnsemblMetazoa" id="GPAI033359-RA">
    <property type="protein sequence ID" value="GPAI033359-PA"/>
    <property type="gene ID" value="GPAI033359"/>
</dbReference>
<reference evidence="4" key="1">
    <citation type="submission" date="2014-03" db="EMBL/GenBank/DDBJ databases">
        <authorList>
            <person name="Aksoy S."/>
            <person name="Warren W."/>
            <person name="Wilson R.K."/>
        </authorList>
    </citation>
    <scope>NUCLEOTIDE SEQUENCE [LARGE SCALE GENOMIC DNA]</scope>
    <source>
        <strain evidence="4">IAEA</strain>
    </source>
</reference>
<evidence type="ECO:0000313" key="4">
    <source>
        <dbReference type="Proteomes" id="UP000092445"/>
    </source>
</evidence>
<organism evidence="3 4">
    <name type="scientific">Glossina pallidipes</name>
    <name type="common">Tsetse fly</name>
    <dbReference type="NCBI Taxonomy" id="7398"/>
    <lineage>
        <taxon>Eukaryota</taxon>
        <taxon>Metazoa</taxon>
        <taxon>Ecdysozoa</taxon>
        <taxon>Arthropoda</taxon>
        <taxon>Hexapoda</taxon>
        <taxon>Insecta</taxon>
        <taxon>Pterygota</taxon>
        <taxon>Neoptera</taxon>
        <taxon>Endopterygota</taxon>
        <taxon>Diptera</taxon>
        <taxon>Brachycera</taxon>
        <taxon>Muscomorpha</taxon>
        <taxon>Hippoboscoidea</taxon>
        <taxon>Glossinidae</taxon>
        <taxon>Glossina</taxon>
    </lineage>
</organism>
<accession>A0A1B0A3I8</accession>
<dbReference type="Proteomes" id="UP000092445">
    <property type="component" value="Unassembled WGS sequence"/>
</dbReference>
<proteinExistence type="predicted"/>
<feature type="signal peptide" evidence="2">
    <location>
        <begin position="1"/>
        <end position="15"/>
    </location>
</feature>
<evidence type="ECO:0008006" key="5">
    <source>
        <dbReference type="Google" id="ProtNLM"/>
    </source>
</evidence>
<name>A0A1B0A3I8_GLOPL</name>
<evidence type="ECO:0000256" key="1">
    <source>
        <dbReference type="SAM" id="MobiDB-lite"/>
    </source>
</evidence>
<evidence type="ECO:0000313" key="3">
    <source>
        <dbReference type="EnsemblMetazoa" id="GPAI033359-PA"/>
    </source>
</evidence>
<dbReference type="VEuPathDB" id="VectorBase:GPAI033359"/>
<sequence length="271" mass="30491">MKITVFLLIVMICRSNCTLLKWLLLASKGSAASSSSSTSSSSSDEINMSVTSLSEENKNSNIVNDHSGYYANEIHYIPKHNIPDYSQHAPQAFTIILQQNAAYNPAYFPTSPIYKTIPAYPQHYVHDVGHNRNLETYKIIDHRQYPLPAPVATSLPYQANLYKPLASFNAFLPRFTKVVVQNKGADVAVTTNNYNSKIRMTYGEKGEAFITPNKGEYDDYFKSGHVVQNGIVTVKESEKPSLCKNLEYQQTAHQGIASYGNRNYRSARERF</sequence>
<reference evidence="3" key="2">
    <citation type="submission" date="2020-05" db="UniProtKB">
        <authorList>
            <consortium name="EnsemblMetazoa"/>
        </authorList>
    </citation>
    <scope>IDENTIFICATION</scope>
    <source>
        <strain evidence="3">IAEA</strain>
    </source>
</reference>
<feature type="compositionally biased region" description="Low complexity" evidence="1">
    <location>
        <begin position="31"/>
        <end position="43"/>
    </location>
</feature>
<keyword evidence="4" id="KW-1185">Reference proteome</keyword>
<protein>
    <recommendedName>
        <fullName evidence="5">DUF4794 domain-containing protein</fullName>
    </recommendedName>
</protein>
<keyword evidence="2" id="KW-0732">Signal</keyword>
<dbReference type="AlphaFoldDB" id="A0A1B0A3I8"/>
<evidence type="ECO:0000256" key="2">
    <source>
        <dbReference type="SAM" id="SignalP"/>
    </source>
</evidence>
<feature type="region of interest" description="Disordered" evidence="1">
    <location>
        <begin position="31"/>
        <end position="51"/>
    </location>
</feature>